<feature type="region of interest" description="Disordered" evidence="1">
    <location>
        <begin position="33"/>
        <end position="52"/>
    </location>
</feature>
<dbReference type="Proteomes" id="UP000829720">
    <property type="component" value="Unassembled WGS sequence"/>
</dbReference>
<keyword evidence="3" id="KW-1185">Reference proteome</keyword>
<evidence type="ECO:0000313" key="2">
    <source>
        <dbReference type="EMBL" id="KAI1886637.1"/>
    </source>
</evidence>
<comment type="caution">
    <text evidence="2">The sequence shown here is derived from an EMBL/GenBank/DDBJ whole genome shotgun (WGS) entry which is preliminary data.</text>
</comment>
<evidence type="ECO:0000256" key="1">
    <source>
        <dbReference type="SAM" id="MobiDB-lite"/>
    </source>
</evidence>
<name>A0A8T3CSD0_9TELE</name>
<dbReference type="AlphaFoldDB" id="A0A8T3CSD0"/>
<dbReference type="EMBL" id="JAERUA010000019">
    <property type="protein sequence ID" value="KAI1886637.1"/>
    <property type="molecule type" value="Genomic_DNA"/>
</dbReference>
<dbReference type="InterPro" id="IPR039725">
    <property type="entry name" value="CC2D1A/B"/>
</dbReference>
<reference evidence="2" key="1">
    <citation type="submission" date="2021-01" db="EMBL/GenBank/DDBJ databases">
        <authorList>
            <person name="Zahm M."/>
            <person name="Roques C."/>
            <person name="Cabau C."/>
            <person name="Klopp C."/>
            <person name="Donnadieu C."/>
            <person name="Jouanno E."/>
            <person name="Lampietro C."/>
            <person name="Louis A."/>
            <person name="Herpin A."/>
            <person name="Echchiki A."/>
            <person name="Berthelot C."/>
            <person name="Parey E."/>
            <person name="Roest-Crollius H."/>
            <person name="Braasch I."/>
            <person name="Postlethwait J."/>
            <person name="Bobe J."/>
            <person name="Montfort J."/>
            <person name="Bouchez O."/>
            <person name="Begum T."/>
            <person name="Mejri S."/>
            <person name="Adams A."/>
            <person name="Chen W.-J."/>
            <person name="Guiguen Y."/>
        </authorList>
    </citation>
    <scope>NUCLEOTIDE SEQUENCE</scope>
    <source>
        <tissue evidence="2">Blood</tissue>
    </source>
</reference>
<sequence>MVIITSSLETSISFIIFIFLHNPKNICRRLSGRCSKSKPQNDHVKHSSHSPPQYKLHSLKLLTFDKERLERKITEYKRNRREVPPDLLQQHREVSHRIHWQAAQLERASPSMLAEYEKVLHRLVQGLGDGVKKYSSQGNREAAKDALGRMKLVENEMESLRRRRTL</sequence>
<evidence type="ECO:0000313" key="3">
    <source>
        <dbReference type="Proteomes" id="UP000829720"/>
    </source>
</evidence>
<gene>
    <name evidence="2" type="ORF">AGOR_G00197860</name>
</gene>
<accession>A0A8T3CSD0</accession>
<proteinExistence type="predicted"/>
<dbReference type="PANTHER" id="PTHR13076">
    <property type="entry name" value="COILED-COIL AND C2 DOMAIN-CONTAINING PROTEIN 1-LIKE"/>
    <property type="match status" value="1"/>
</dbReference>
<dbReference type="OrthoDB" id="19996at2759"/>
<dbReference type="GO" id="GO:0001227">
    <property type="term" value="F:DNA-binding transcription repressor activity, RNA polymerase II-specific"/>
    <property type="evidence" value="ECO:0007669"/>
    <property type="project" value="InterPro"/>
</dbReference>
<protein>
    <submittedName>
        <fullName evidence="2">Uncharacterized protein</fullName>
    </submittedName>
</protein>
<organism evidence="2 3">
    <name type="scientific">Albula goreensis</name>
    <dbReference type="NCBI Taxonomy" id="1534307"/>
    <lineage>
        <taxon>Eukaryota</taxon>
        <taxon>Metazoa</taxon>
        <taxon>Chordata</taxon>
        <taxon>Craniata</taxon>
        <taxon>Vertebrata</taxon>
        <taxon>Euteleostomi</taxon>
        <taxon>Actinopterygii</taxon>
        <taxon>Neopterygii</taxon>
        <taxon>Teleostei</taxon>
        <taxon>Albuliformes</taxon>
        <taxon>Albulidae</taxon>
        <taxon>Albula</taxon>
    </lineage>
</organism>
<dbReference type="PANTHER" id="PTHR13076:SF8">
    <property type="entry name" value="COILED-COIL AND C2 DOMAIN-CONTAINING PROTEIN 1A"/>
    <property type="match status" value="1"/>
</dbReference>